<dbReference type="InterPro" id="IPR013762">
    <property type="entry name" value="Integrase-like_cat_sf"/>
</dbReference>
<dbReference type="Gene3D" id="1.10.150.130">
    <property type="match status" value="1"/>
</dbReference>
<dbReference type="InterPro" id="IPR010998">
    <property type="entry name" value="Integrase_recombinase_N"/>
</dbReference>
<dbReference type="Gene3D" id="1.10.443.10">
    <property type="entry name" value="Intergrase catalytic core"/>
    <property type="match status" value="1"/>
</dbReference>
<accession>A0ABU8Q3V8</accession>
<evidence type="ECO:0000259" key="4">
    <source>
        <dbReference type="Pfam" id="PF13102"/>
    </source>
</evidence>
<keyword evidence="2" id="KW-0233">DNA recombination</keyword>
<organism evidence="5 6">
    <name type="scientific">Sphingomonas molluscorum</name>
    <dbReference type="NCBI Taxonomy" id="418184"/>
    <lineage>
        <taxon>Bacteria</taxon>
        <taxon>Pseudomonadati</taxon>
        <taxon>Pseudomonadota</taxon>
        <taxon>Alphaproteobacteria</taxon>
        <taxon>Sphingomonadales</taxon>
        <taxon>Sphingomonadaceae</taxon>
        <taxon>Sphingomonas</taxon>
    </lineage>
</organism>
<gene>
    <name evidence="5" type="ORF">WH159_06260</name>
</gene>
<proteinExistence type="predicted"/>
<dbReference type="InterPro" id="IPR025269">
    <property type="entry name" value="SAM-like_dom"/>
</dbReference>
<evidence type="ECO:0000313" key="5">
    <source>
        <dbReference type="EMBL" id="MEJ5094140.1"/>
    </source>
</evidence>
<feature type="region of interest" description="Disordered" evidence="3">
    <location>
        <begin position="335"/>
        <end position="359"/>
    </location>
</feature>
<dbReference type="InterPro" id="IPR011010">
    <property type="entry name" value="DNA_brk_join_enz"/>
</dbReference>
<feature type="domain" description="Phage integrase SAM-like" evidence="4">
    <location>
        <begin position="93"/>
        <end position="182"/>
    </location>
</feature>
<keyword evidence="1" id="KW-0238">DNA-binding</keyword>
<dbReference type="EMBL" id="JBBGZA010000001">
    <property type="protein sequence ID" value="MEJ5094140.1"/>
    <property type="molecule type" value="Genomic_DNA"/>
</dbReference>
<protein>
    <submittedName>
        <fullName evidence="5">Phage integrase SAM-like domain-containing protein</fullName>
    </submittedName>
</protein>
<name>A0ABU8Q3V8_9SPHN</name>
<comment type="caution">
    <text evidence="5">The sequence shown here is derived from an EMBL/GenBank/DDBJ whole genome shotgun (WGS) entry which is preliminary data.</text>
</comment>
<evidence type="ECO:0000256" key="2">
    <source>
        <dbReference type="ARBA" id="ARBA00023172"/>
    </source>
</evidence>
<reference evidence="5 6" key="1">
    <citation type="submission" date="2023-12" db="EMBL/GenBank/DDBJ databases">
        <title>Gut-associated functions are favored during microbiome assembly across C. elegans life.</title>
        <authorList>
            <person name="Zimmermann J."/>
        </authorList>
    </citation>
    <scope>NUCLEOTIDE SEQUENCE [LARGE SCALE GENOMIC DNA]</scope>
    <source>
        <strain evidence="5 6">JUb134</strain>
    </source>
</reference>
<dbReference type="Pfam" id="PF13102">
    <property type="entry name" value="Phage_int_SAM_5"/>
    <property type="match status" value="1"/>
</dbReference>
<evidence type="ECO:0000313" key="6">
    <source>
        <dbReference type="Proteomes" id="UP001380365"/>
    </source>
</evidence>
<evidence type="ECO:0000256" key="3">
    <source>
        <dbReference type="SAM" id="MobiDB-lite"/>
    </source>
</evidence>
<dbReference type="SUPFAM" id="SSF56349">
    <property type="entry name" value="DNA breaking-rejoining enzymes"/>
    <property type="match status" value="1"/>
</dbReference>
<sequence>MARQKAQSAERVQLGSFWLEYRAERDDWSICWYDPAARTRRRRKTGIGGSGSAEPPEAAREALARHYLEASKPAEPQPRAQAMVPELLTGWMRDHVATKADSARYAISVQHLLRFFDREQRLGRITGGVTVADINKTFVDRFIAFRKGEAVGGHTISRDLAALRGALNWAWREELIEAAPFVKDVEAKEKAKPRDLTYSMEQVAALLEAAWSRPERHHVFLYSLIALSTCGRSEAILDLHDHQIDRGLIFFLDPDRDQTSKRRSIVPIAPTLAPWLEGVSGKVIKYRAELAQAKWADPDVPEFFERDCYDLGNAFDACLVEAGISRPVLDARGKPAMLPPRRKLGETKPRPKLRGRGTPNTLRHTIITEMHARGVPEAQIEAAAGHVGEGTNKRNYRHLRPDYLAELIGAVEDYWSEMKRYTTVHLRPRSSAAM</sequence>
<keyword evidence="6" id="KW-1185">Reference proteome</keyword>
<dbReference type="RefSeq" id="WP_132882516.1">
    <property type="nucleotide sequence ID" value="NZ_JBBGZA010000001.1"/>
</dbReference>
<dbReference type="Proteomes" id="UP001380365">
    <property type="component" value="Unassembled WGS sequence"/>
</dbReference>
<evidence type="ECO:0000256" key="1">
    <source>
        <dbReference type="ARBA" id="ARBA00023125"/>
    </source>
</evidence>